<comment type="similarity">
    <text evidence="2">Belongs to the hyi family.</text>
</comment>
<organism evidence="5 6">
    <name type="scientific">Bordetella genomosp. 4</name>
    <dbReference type="NCBI Taxonomy" id="463044"/>
    <lineage>
        <taxon>Bacteria</taxon>
        <taxon>Pseudomonadati</taxon>
        <taxon>Pseudomonadota</taxon>
        <taxon>Betaproteobacteria</taxon>
        <taxon>Burkholderiales</taxon>
        <taxon>Alcaligenaceae</taxon>
        <taxon>Bordetella</taxon>
    </lineage>
</organism>
<dbReference type="GO" id="GO:0046487">
    <property type="term" value="P:glyoxylate metabolic process"/>
    <property type="evidence" value="ECO:0007669"/>
    <property type="project" value="TreeGrafter"/>
</dbReference>
<evidence type="ECO:0000313" key="6">
    <source>
        <dbReference type="Proteomes" id="UP000216885"/>
    </source>
</evidence>
<keyword evidence="1 2" id="KW-0413">Isomerase</keyword>
<dbReference type="Gene3D" id="3.20.20.150">
    <property type="entry name" value="Divalent-metal-dependent TIM barrel enzymes"/>
    <property type="match status" value="1"/>
</dbReference>
<dbReference type="RefSeq" id="WP_094837289.1">
    <property type="nucleotide sequence ID" value="NZ_NEVQ01000003.1"/>
</dbReference>
<name>A0A261UU78_9BORD</name>
<dbReference type="FunFam" id="3.20.20.150:FF:000007">
    <property type="entry name" value="Hydroxypyruvate isomerase"/>
    <property type="match status" value="1"/>
</dbReference>
<feature type="active site" description="Proton donor/acceptor" evidence="3">
    <location>
        <position position="144"/>
    </location>
</feature>
<dbReference type="InterPro" id="IPR013022">
    <property type="entry name" value="Xyl_isomerase-like_TIM-brl"/>
</dbReference>
<dbReference type="PANTHER" id="PTHR43489">
    <property type="entry name" value="ISOMERASE"/>
    <property type="match status" value="1"/>
</dbReference>
<dbReference type="SUPFAM" id="SSF51658">
    <property type="entry name" value="Xylose isomerase-like"/>
    <property type="match status" value="1"/>
</dbReference>
<dbReference type="InterPro" id="IPR026040">
    <property type="entry name" value="HyI-like"/>
</dbReference>
<comment type="caution">
    <text evidence="5">The sequence shown here is derived from an EMBL/GenBank/DDBJ whole genome shotgun (WGS) entry which is preliminary data.</text>
</comment>
<feature type="active site" description="Proton donor/acceptor" evidence="3">
    <location>
        <position position="241"/>
    </location>
</feature>
<evidence type="ECO:0000313" key="5">
    <source>
        <dbReference type="EMBL" id="OZI64902.1"/>
    </source>
</evidence>
<evidence type="ECO:0000256" key="2">
    <source>
        <dbReference type="PIRNR" id="PIRNR006241"/>
    </source>
</evidence>
<evidence type="ECO:0000256" key="3">
    <source>
        <dbReference type="PIRSR" id="PIRSR006241-50"/>
    </source>
</evidence>
<keyword evidence="5" id="KW-0670">Pyruvate</keyword>
<protein>
    <submittedName>
        <fullName evidence="5">Hydroxypyruvate isomerase</fullName>
    </submittedName>
</protein>
<dbReference type="NCBIfam" id="NF043033">
    <property type="entry name" value="OxoTetrIsom"/>
    <property type="match status" value="1"/>
</dbReference>
<evidence type="ECO:0000256" key="1">
    <source>
        <dbReference type="ARBA" id="ARBA00023235"/>
    </source>
</evidence>
<sequence>MSLKFAANLSFLYQDLPFLDRIAAAAKDGFEGVEYLFPYDFPAAEIKQRLVDNGIEQALFNAAPGDWVGGERGISSLPGREQEFKESIARAIEYATVLGNQRVHVMAGLLPADANRAERLDLYTRNVAWAAEQAKAAGLTIVLEPINQRDMPGYLLSYQKDALDVVRATGAYNVKVQFDCYHAQIMEGDVVMKLRAMFDQIGHIQIASVPSRNEPDGEELNSPFIFQTLDQLGYQGWVGCEYKPRAATSDGLAWLRTYRANSESNK</sequence>
<dbReference type="AlphaFoldDB" id="A0A261UU78"/>
<dbReference type="EMBL" id="NEVQ01000003">
    <property type="protein sequence ID" value="OZI64902.1"/>
    <property type="molecule type" value="Genomic_DNA"/>
</dbReference>
<gene>
    <name evidence="5" type="ORF">CAL20_04490</name>
</gene>
<dbReference type="InterPro" id="IPR036237">
    <property type="entry name" value="Xyl_isomerase-like_sf"/>
</dbReference>
<dbReference type="PIRSF" id="PIRSF006241">
    <property type="entry name" value="HyI"/>
    <property type="match status" value="1"/>
</dbReference>
<accession>A0A261UU78</accession>
<dbReference type="Pfam" id="PF01261">
    <property type="entry name" value="AP_endonuc_2"/>
    <property type="match status" value="1"/>
</dbReference>
<feature type="domain" description="Xylose isomerase-like TIM barrel" evidence="4">
    <location>
        <begin position="22"/>
        <end position="257"/>
    </location>
</feature>
<reference evidence="5 6" key="1">
    <citation type="submission" date="2017-05" db="EMBL/GenBank/DDBJ databases">
        <title>Complete and WGS of Bordetella genogroups.</title>
        <authorList>
            <person name="Spilker T."/>
            <person name="LiPuma J."/>
        </authorList>
    </citation>
    <scope>NUCLEOTIDE SEQUENCE [LARGE SCALE GENOMIC DNA]</scope>
    <source>
        <strain evidence="5 6">AU9919</strain>
    </source>
</reference>
<dbReference type="Proteomes" id="UP000216885">
    <property type="component" value="Unassembled WGS sequence"/>
</dbReference>
<dbReference type="InterPro" id="IPR053398">
    <property type="entry name" value="HPT_OtnI_isomerases"/>
</dbReference>
<dbReference type="GO" id="GO:0008903">
    <property type="term" value="F:hydroxypyruvate isomerase activity"/>
    <property type="evidence" value="ECO:0007669"/>
    <property type="project" value="TreeGrafter"/>
</dbReference>
<dbReference type="PANTHER" id="PTHR43489:SF13">
    <property type="entry name" value="HYDROXYPYRUVATE ISOMERASE"/>
    <property type="match status" value="1"/>
</dbReference>
<keyword evidence="6" id="KW-1185">Reference proteome</keyword>
<dbReference type="InterPro" id="IPR050417">
    <property type="entry name" value="Sugar_Epim/Isomerase"/>
</dbReference>
<proteinExistence type="inferred from homology"/>
<evidence type="ECO:0000259" key="4">
    <source>
        <dbReference type="Pfam" id="PF01261"/>
    </source>
</evidence>